<accession>A0AAW6TXM0</accession>
<comment type="caution">
    <text evidence="1">The sequence shown here is derived from an EMBL/GenBank/DDBJ whole genome shotgun (WGS) entry which is preliminary data.</text>
</comment>
<dbReference type="RefSeq" id="WP_349244753.1">
    <property type="nucleotide sequence ID" value="NZ_JASCXX010000010.1"/>
</dbReference>
<keyword evidence="2" id="KW-1185">Reference proteome</keyword>
<reference evidence="1" key="1">
    <citation type="submission" date="2023-05" db="EMBL/GenBank/DDBJ databases">
        <title>Anaerotaeda fermentans gen. nov., sp. nov., a novel anaerobic planctomycete of the new family within the order Sedimentisphaerales isolated from Taman Peninsula, Russia.</title>
        <authorList>
            <person name="Khomyakova M.A."/>
            <person name="Merkel A.Y."/>
            <person name="Slobodkin A.I."/>
        </authorList>
    </citation>
    <scope>NUCLEOTIDE SEQUENCE</scope>
    <source>
        <strain evidence="1">M17dextr</strain>
    </source>
</reference>
<dbReference type="EMBL" id="JASCXX010000010">
    <property type="protein sequence ID" value="MDI6449345.1"/>
    <property type="molecule type" value="Genomic_DNA"/>
</dbReference>
<sequence>MAEKEPNSIPKVKLSLEEYLEEVARFCENEYGNMFRGQFQDMEGTSELAMLAAPTAAELTELRRAVAIMTAAEKHNAETLSDEQVERIAEDARVDPANFAIFINGYTLTCKRVS</sequence>
<name>A0AAW6TXM0_9BACT</name>
<gene>
    <name evidence="1" type="ORF">QJ522_09860</name>
</gene>
<dbReference type="AlphaFoldDB" id="A0AAW6TXM0"/>
<dbReference type="Proteomes" id="UP001431776">
    <property type="component" value="Unassembled WGS sequence"/>
</dbReference>
<organism evidence="1 2">
    <name type="scientific">Anaerobaca lacustris</name>
    <dbReference type="NCBI Taxonomy" id="3044600"/>
    <lineage>
        <taxon>Bacteria</taxon>
        <taxon>Pseudomonadati</taxon>
        <taxon>Planctomycetota</taxon>
        <taxon>Phycisphaerae</taxon>
        <taxon>Sedimentisphaerales</taxon>
        <taxon>Anaerobacaceae</taxon>
        <taxon>Anaerobaca</taxon>
    </lineage>
</organism>
<proteinExistence type="predicted"/>
<evidence type="ECO:0000313" key="2">
    <source>
        <dbReference type="Proteomes" id="UP001431776"/>
    </source>
</evidence>
<evidence type="ECO:0000313" key="1">
    <source>
        <dbReference type="EMBL" id="MDI6449345.1"/>
    </source>
</evidence>
<protein>
    <submittedName>
        <fullName evidence="1">Uncharacterized protein</fullName>
    </submittedName>
</protein>